<dbReference type="EMBL" id="CP106856">
    <property type="protein sequence ID" value="UYB35982.1"/>
    <property type="molecule type" value="Genomic_DNA"/>
</dbReference>
<name>A0ABY6FS23_9MICC</name>
<sequence length="194" mass="20802">MTERAVPPQLVVADAAAWRAWLEENDATSDGVWLVLAKKGTLVPTSLTYAEALEEALCSGWIDGRRNSVDQATYRQHFTPRRARSLWSKRNVDLVAGLVEAGRMRGRGQAEIDRAKADGRWDRAYGGPAALEVPADLAAALAAAPDAAAAFAELGRSARYPILHQVVTAPNEAVRAARIARQVDRLASGAYAAG</sequence>
<dbReference type="RefSeq" id="WP_263127829.1">
    <property type="nucleotide sequence ID" value="NZ_CP106856.1"/>
</dbReference>
<evidence type="ECO:0000313" key="1">
    <source>
        <dbReference type="EMBL" id="UYB35982.1"/>
    </source>
</evidence>
<protein>
    <submittedName>
        <fullName evidence="1">YdeI/OmpD-associated family protein</fullName>
    </submittedName>
</protein>
<dbReference type="Pfam" id="PF13376">
    <property type="entry name" value="OmdA"/>
    <property type="match status" value="1"/>
</dbReference>
<gene>
    <name evidence="1" type="ORF">N9A08_15435</name>
</gene>
<organism evidence="1 2">
    <name type="scientific">Arthrobacter koreensis</name>
    <dbReference type="NCBI Taxonomy" id="199136"/>
    <lineage>
        <taxon>Bacteria</taxon>
        <taxon>Bacillati</taxon>
        <taxon>Actinomycetota</taxon>
        <taxon>Actinomycetes</taxon>
        <taxon>Micrococcales</taxon>
        <taxon>Micrococcaceae</taxon>
        <taxon>Arthrobacter</taxon>
    </lineage>
</organism>
<keyword evidence="2" id="KW-1185">Reference proteome</keyword>
<evidence type="ECO:0000313" key="2">
    <source>
        <dbReference type="Proteomes" id="UP001063368"/>
    </source>
</evidence>
<proteinExistence type="predicted"/>
<reference evidence="1" key="1">
    <citation type="submission" date="2022-09" db="EMBL/GenBank/DDBJ databases">
        <authorList>
            <person name="Li D."/>
            <person name="Cheng J."/>
            <person name="Li Y."/>
        </authorList>
    </citation>
    <scope>NUCLEOTIDE SEQUENCE</scope>
    <source>
        <strain evidence="1">DL</strain>
    </source>
</reference>
<accession>A0ABY6FS23</accession>
<dbReference type="Proteomes" id="UP001063368">
    <property type="component" value="Chromosome"/>
</dbReference>